<evidence type="ECO:0000313" key="3">
    <source>
        <dbReference type="EMBL" id="MBW4667418.1"/>
    </source>
</evidence>
<feature type="domain" description="Peptidase C51" evidence="2">
    <location>
        <begin position="150"/>
        <end position="242"/>
    </location>
</feature>
<proteinExistence type="predicted"/>
<protein>
    <submittedName>
        <fullName evidence="3">Peptidoglycan-binding protein</fullName>
    </submittedName>
</protein>
<dbReference type="SUPFAM" id="SSF47090">
    <property type="entry name" value="PGBD-like"/>
    <property type="match status" value="1"/>
</dbReference>
<dbReference type="InterPro" id="IPR036365">
    <property type="entry name" value="PGBD-like_sf"/>
</dbReference>
<name>A0A951QLY4_9CYAN</name>
<dbReference type="AlphaFoldDB" id="A0A951QLY4"/>
<sequence>MVKYMNDLKVFSLLLSELELPILTRYLHQGIDGDDVKALQRVLNAKGFNSGDVDGEFGRNTEVAVMAFQKQVGVTVDGDVGAETWMKLGGKSEIKQLSLDIRTKLANFAEKEAAKKLKWNGANSEAENYLKPFREPMFKLNQIAKEPIFYNWCAAFVAYCCRQVEIEIPDAPEGFWATMALVESWKYWAKKKGYWYPKGIITPQRGDIVVFDWQRNNSQLDHIGIIRSFTIGSSVIQTSEGNHSDANMSGHFTQDMSFVAGLIRIS</sequence>
<reference evidence="3" key="2">
    <citation type="journal article" date="2022" name="Microbiol. Resour. Announc.">
        <title>Metagenome Sequencing to Explore Phylogenomics of Terrestrial Cyanobacteria.</title>
        <authorList>
            <person name="Ward R.D."/>
            <person name="Stajich J.E."/>
            <person name="Johansen J.R."/>
            <person name="Huntemann M."/>
            <person name="Clum A."/>
            <person name="Foster B."/>
            <person name="Foster B."/>
            <person name="Roux S."/>
            <person name="Palaniappan K."/>
            <person name="Varghese N."/>
            <person name="Mukherjee S."/>
            <person name="Reddy T.B.K."/>
            <person name="Daum C."/>
            <person name="Copeland A."/>
            <person name="Chen I.A."/>
            <person name="Ivanova N.N."/>
            <person name="Kyrpides N.C."/>
            <person name="Shapiro N."/>
            <person name="Eloe-Fadrosh E.A."/>
            <person name="Pietrasiak N."/>
        </authorList>
    </citation>
    <scope>NUCLEOTIDE SEQUENCE</scope>
    <source>
        <strain evidence="3">GSE-NOS-MK-12-04C</strain>
    </source>
</reference>
<evidence type="ECO:0000259" key="1">
    <source>
        <dbReference type="Pfam" id="PF01471"/>
    </source>
</evidence>
<gene>
    <name evidence="3" type="ORF">KME60_08295</name>
</gene>
<dbReference type="InterPro" id="IPR038765">
    <property type="entry name" value="Papain-like_cys_pep_sf"/>
</dbReference>
<evidence type="ECO:0000313" key="4">
    <source>
        <dbReference type="Proteomes" id="UP000729701"/>
    </source>
</evidence>
<dbReference type="EMBL" id="JAHHGZ010000007">
    <property type="protein sequence ID" value="MBW4667418.1"/>
    <property type="molecule type" value="Genomic_DNA"/>
</dbReference>
<dbReference type="Gene3D" id="1.10.101.10">
    <property type="entry name" value="PGBD-like superfamily/PGBD"/>
    <property type="match status" value="1"/>
</dbReference>
<dbReference type="Pfam" id="PF01471">
    <property type="entry name" value="PG_binding_1"/>
    <property type="match status" value="1"/>
</dbReference>
<comment type="caution">
    <text evidence="3">The sequence shown here is derived from an EMBL/GenBank/DDBJ whole genome shotgun (WGS) entry which is preliminary data.</text>
</comment>
<feature type="domain" description="Peptidoglycan binding-like" evidence="1">
    <location>
        <begin position="33"/>
        <end position="88"/>
    </location>
</feature>
<dbReference type="Pfam" id="PF05257">
    <property type="entry name" value="CHAP"/>
    <property type="match status" value="1"/>
</dbReference>
<dbReference type="Gene3D" id="3.90.1720.10">
    <property type="entry name" value="endopeptidase domain like (from Nostoc punctiforme)"/>
    <property type="match status" value="1"/>
</dbReference>
<accession>A0A951QLY4</accession>
<dbReference type="InterPro" id="IPR002477">
    <property type="entry name" value="Peptidoglycan-bd-like"/>
</dbReference>
<evidence type="ECO:0000259" key="2">
    <source>
        <dbReference type="Pfam" id="PF05257"/>
    </source>
</evidence>
<dbReference type="InterPro" id="IPR036366">
    <property type="entry name" value="PGBDSf"/>
</dbReference>
<organism evidence="3 4">
    <name type="scientific">Cyanomargarita calcarea GSE-NOS-MK-12-04C</name>
    <dbReference type="NCBI Taxonomy" id="2839659"/>
    <lineage>
        <taxon>Bacteria</taxon>
        <taxon>Bacillati</taxon>
        <taxon>Cyanobacteriota</taxon>
        <taxon>Cyanophyceae</taxon>
        <taxon>Nostocales</taxon>
        <taxon>Cyanomargaritaceae</taxon>
        <taxon>Cyanomargarita</taxon>
    </lineage>
</organism>
<reference evidence="3" key="1">
    <citation type="submission" date="2021-05" db="EMBL/GenBank/DDBJ databases">
        <authorList>
            <person name="Pietrasiak N."/>
            <person name="Ward R."/>
            <person name="Stajich J.E."/>
            <person name="Kurbessoian T."/>
        </authorList>
    </citation>
    <scope>NUCLEOTIDE SEQUENCE</scope>
    <source>
        <strain evidence="3">GSE-NOS-MK-12-04C</strain>
    </source>
</reference>
<dbReference type="SUPFAM" id="SSF54001">
    <property type="entry name" value="Cysteine proteinases"/>
    <property type="match status" value="1"/>
</dbReference>
<dbReference type="Proteomes" id="UP000729701">
    <property type="component" value="Unassembled WGS sequence"/>
</dbReference>
<dbReference type="InterPro" id="IPR007921">
    <property type="entry name" value="CHAP_dom"/>
</dbReference>